<dbReference type="Proteomes" id="UP000221024">
    <property type="component" value="Unassembled WGS sequence"/>
</dbReference>
<keyword evidence="11" id="KW-1185">Reference proteome</keyword>
<name>A0A2H3P5A5_9BACT</name>
<organism evidence="10 11">
    <name type="scientific">Longimonas halophila</name>
    <dbReference type="NCBI Taxonomy" id="1469170"/>
    <lineage>
        <taxon>Bacteria</taxon>
        <taxon>Pseudomonadati</taxon>
        <taxon>Rhodothermota</taxon>
        <taxon>Rhodothermia</taxon>
        <taxon>Rhodothermales</taxon>
        <taxon>Salisaetaceae</taxon>
        <taxon>Longimonas</taxon>
    </lineage>
</organism>
<feature type="transmembrane region" description="Helical" evidence="8">
    <location>
        <begin position="21"/>
        <end position="45"/>
    </location>
</feature>
<comment type="caution">
    <text evidence="10">The sequence shown here is derived from an EMBL/GenBank/DDBJ whole genome shotgun (WGS) entry which is preliminary data.</text>
</comment>
<evidence type="ECO:0000313" key="10">
    <source>
        <dbReference type="EMBL" id="PEN06958.1"/>
    </source>
</evidence>
<feature type="compositionally biased region" description="Pro residues" evidence="7">
    <location>
        <begin position="379"/>
        <end position="397"/>
    </location>
</feature>
<dbReference type="RefSeq" id="WP_098061988.1">
    <property type="nucleotide sequence ID" value="NZ_PDEP01000006.1"/>
</dbReference>
<feature type="domain" description="CASTOR/POLLUX/SYM8 ion channel conserved" evidence="9">
    <location>
        <begin position="284"/>
        <end position="381"/>
    </location>
</feature>
<dbReference type="PANTHER" id="PTHR31563:SF10">
    <property type="entry name" value="ION CHANNEL POLLUX-RELATED"/>
    <property type="match status" value="1"/>
</dbReference>
<evidence type="ECO:0000256" key="2">
    <source>
        <dbReference type="ARBA" id="ARBA00022448"/>
    </source>
</evidence>
<evidence type="ECO:0000256" key="5">
    <source>
        <dbReference type="ARBA" id="ARBA00023065"/>
    </source>
</evidence>
<gene>
    <name evidence="10" type="ORF">CRI93_07385</name>
</gene>
<dbReference type="GO" id="GO:0012505">
    <property type="term" value="C:endomembrane system"/>
    <property type="evidence" value="ECO:0007669"/>
    <property type="project" value="UniProtKB-SubCell"/>
</dbReference>
<dbReference type="OrthoDB" id="305351at2"/>
<feature type="transmembrane region" description="Helical" evidence="8">
    <location>
        <begin position="77"/>
        <end position="101"/>
    </location>
</feature>
<keyword evidence="4 8" id="KW-1133">Transmembrane helix</keyword>
<keyword evidence="6 8" id="KW-0472">Membrane</keyword>
<comment type="subcellular location">
    <subcellularLocation>
        <location evidence="1">Endomembrane system</location>
        <topology evidence="1">Multi-pass membrane protein</topology>
    </subcellularLocation>
</comment>
<dbReference type="InterPro" id="IPR010420">
    <property type="entry name" value="CASTOR/POLLUX/SYM8_dom"/>
</dbReference>
<dbReference type="AlphaFoldDB" id="A0A2H3P5A5"/>
<evidence type="ECO:0000256" key="1">
    <source>
        <dbReference type="ARBA" id="ARBA00004127"/>
    </source>
</evidence>
<evidence type="ECO:0000313" key="11">
    <source>
        <dbReference type="Proteomes" id="UP000221024"/>
    </source>
</evidence>
<keyword evidence="3 8" id="KW-0812">Transmembrane</keyword>
<dbReference type="GO" id="GO:0006811">
    <property type="term" value="P:monoatomic ion transport"/>
    <property type="evidence" value="ECO:0007669"/>
    <property type="project" value="UniProtKB-KW"/>
</dbReference>
<protein>
    <recommendedName>
        <fullName evidence="9">CASTOR/POLLUX/SYM8 ion channel conserved domain-containing protein</fullName>
    </recommendedName>
</protein>
<evidence type="ECO:0000256" key="3">
    <source>
        <dbReference type="ARBA" id="ARBA00022692"/>
    </source>
</evidence>
<dbReference type="EMBL" id="PDEP01000006">
    <property type="protein sequence ID" value="PEN06958.1"/>
    <property type="molecule type" value="Genomic_DNA"/>
</dbReference>
<dbReference type="Gene3D" id="3.40.50.720">
    <property type="entry name" value="NAD(P)-binding Rossmann-like Domain"/>
    <property type="match status" value="2"/>
</dbReference>
<dbReference type="Pfam" id="PF06241">
    <property type="entry name" value="Castor_Poll_mid"/>
    <property type="match status" value="1"/>
</dbReference>
<keyword evidence="5" id="KW-0406">Ion transport</keyword>
<evidence type="ECO:0000259" key="9">
    <source>
        <dbReference type="Pfam" id="PF06241"/>
    </source>
</evidence>
<evidence type="ECO:0000256" key="6">
    <source>
        <dbReference type="ARBA" id="ARBA00023136"/>
    </source>
</evidence>
<reference evidence="10 11" key="1">
    <citation type="submission" date="2017-10" db="EMBL/GenBank/DDBJ databases">
        <title>Draft genome of Longimonas halophila.</title>
        <authorList>
            <person name="Goh K.M."/>
            <person name="Shamsir M.S."/>
            <person name="Lim S.W."/>
        </authorList>
    </citation>
    <scope>NUCLEOTIDE SEQUENCE [LARGE SCALE GENOMIC DNA]</scope>
    <source>
        <strain evidence="10 11">KCTC 42399</strain>
    </source>
</reference>
<keyword evidence="2" id="KW-0813">Transport</keyword>
<accession>A0A2H3P5A5</accession>
<dbReference type="InterPro" id="IPR044849">
    <property type="entry name" value="CASTOR/POLLUX/SYM8-like"/>
</dbReference>
<dbReference type="PANTHER" id="PTHR31563">
    <property type="entry name" value="ION CHANNEL POLLUX-RELATED"/>
    <property type="match status" value="1"/>
</dbReference>
<evidence type="ECO:0000256" key="4">
    <source>
        <dbReference type="ARBA" id="ARBA00022989"/>
    </source>
</evidence>
<evidence type="ECO:0000256" key="8">
    <source>
        <dbReference type="SAM" id="Phobius"/>
    </source>
</evidence>
<feature type="region of interest" description="Disordered" evidence="7">
    <location>
        <begin position="378"/>
        <end position="398"/>
    </location>
</feature>
<proteinExistence type="predicted"/>
<sequence>MSRSRIARWLLFRLERWIQHGWLAQLTVAATLVVLIAGIGGLTAWGTTDAFDHPLVAIWWAFLRMTDPGYLGDDQGAMLRTVSVAVTMAGYVLFMGSLVAIMTQGLHRRIATLERGLTPIAARGHVVILGWTDRTLDLMRELVISRGRVKRFLKRRGLRSLQLVILAEEITAARRQELAEHVGRMWDVDDIVLRSGRVLDADALARVDARQAATLIIPALRSASLDRLATDTRVVKTLMTLREMPAETETLPTIVAEFTQPDSQSVAESMTGAALEPVESDRTLARLLAQTTRHPGLAVLYHELLSNDRGAALYVQTSTHLDGRSAYEAAAWFPSATLVGVIRSSGNEAHTHLNPPPDFQLTPGDRLVLLAHAYDDTLPQPPESAIPEPPSLVPPAPSSRTTSEQRIVCFGWSAQVVSLIQEYSSYATPVHLTVVSIVSTARRREMLNELTLPDHVQIVHQGGDYTRAAVLRRLDVAAYDTVVLVGSDRFASGEEADARTLMGRLMVHTQIASCATPPAVVVELMDAANAPLLRDYPGDVIVSPALMSRMLAQVTLRRELGGVMSELFGPDGAEIAFHAASRYGLSSDTEHTTHALQRAVATHHGTLLGIRHGTAADRTLHLNPPNDTTWTLDATTELVVLATDTATDNALHTSSS</sequence>
<evidence type="ECO:0000256" key="7">
    <source>
        <dbReference type="SAM" id="MobiDB-lite"/>
    </source>
</evidence>